<evidence type="ECO:0000313" key="4">
    <source>
        <dbReference type="EMBL" id="ADL57646.1"/>
    </source>
</evidence>
<dbReference type="HOGENOM" id="CLU_036781_1_1_2"/>
<evidence type="ECO:0000313" key="5">
    <source>
        <dbReference type="Proteomes" id="UP000000345"/>
    </source>
</evidence>
<feature type="transmembrane region" description="Helical" evidence="1">
    <location>
        <begin position="44"/>
        <end position="63"/>
    </location>
</feature>
<feature type="domain" description="DUF4010" evidence="3">
    <location>
        <begin position="219"/>
        <end position="426"/>
    </location>
</feature>
<dbReference type="Proteomes" id="UP000000345">
    <property type="component" value="Chromosome"/>
</dbReference>
<dbReference type="KEGG" id="mmg:MTBMA_c00360"/>
<proteinExistence type="predicted"/>
<dbReference type="Pfam" id="PF13194">
    <property type="entry name" value="DUF4010"/>
    <property type="match status" value="1"/>
</dbReference>
<dbReference type="Pfam" id="PF02308">
    <property type="entry name" value="MgtC"/>
    <property type="match status" value="1"/>
</dbReference>
<organism evidence="4 5">
    <name type="scientific">Methanothermobacter marburgensis (strain ATCC BAA-927 / DSM 2133 / JCM 14651 / NBRC 100331 / OCM 82 / Marburg)</name>
    <name type="common">Methanobacterium thermoautotrophicum</name>
    <dbReference type="NCBI Taxonomy" id="79929"/>
    <lineage>
        <taxon>Archaea</taxon>
        <taxon>Methanobacteriati</taxon>
        <taxon>Methanobacteriota</taxon>
        <taxon>Methanomada group</taxon>
        <taxon>Methanobacteria</taxon>
        <taxon>Methanobacteriales</taxon>
        <taxon>Methanobacteriaceae</taxon>
        <taxon>Methanothermobacter</taxon>
    </lineage>
</organism>
<dbReference type="EMBL" id="CP001710">
    <property type="protein sequence ID" value="ADL57646.1"/>
    <property type="molecule type" value="Genomic_DNA"/>
</dbReference>
<feature type="transmembrane region" description="Helical" evidence="1">
    <location>
        <begin position="211"/>
        <end position="231"/>
    </location>
</feature>
<evidence type="ECO:0000259" key="3">
    <source>
        <dbReference type="Pfam" id="PF13194"/>
    </source>
</evidence>
<dbReference type="AlphaFoldDB" id="D9PYV2"/>
<feature type="transmembrane region" description="Helical" evidence="1">
    <location>
        <begin position="270"/>
        <end position="291"/>
    </location>
</feature>
<gene>
    <name evidence="4" type="ordered locus">MTBMA_c00360</name>
</gene>
<feature type="transmembrane region" description="Helical" evidence="1">
    <location>
        <begin position="12"/>
        <end position="32"/>
    </location>
</feature>
<name>D9PYV2_METTM</name>
<feature type="domain" description="MgtC/SapB/SrpB/YhiD N-terminal" evidence="2">
    <location>
        <begin position="52"/>
        <end position="170"/>
    </location>
</feature>
<dbReference type="PANTHER" id="PTHR39084:SF1">
    <property type="entry name" value="DUF4010 DOMAIN-CONTAINING PROTEIN"/>
    <property type="match status" value="1"/>
</dbReference>
<dbReference type="PaxDb" id="79929-MTBMA_c00360"/>
<feature type="transmembrane region" description="Helical" evidence="1">
    <location>
        <begin position="126"/>
        <end position="145"/>
    </location>
</feature>
<keyword evidence="1" id="KW-0812">Transmembrane</keyword>
<dbReference type="STRING" id="79929.MTBMA_c00360"/>
<evidence type="ECO:0000256" key="1">
    <source>
        <dbReference type="SAM" id="Phobius"/>
    </source>
</evidence>
<feature type="transmembrane region" description="Helical" evidence="1">
    <location>
        <begin position="243"/>
        <end position="264"/>
    </location>
</feature>
<feature type="transmembrane region" description="Helical" evidence="1">
    <location>
        <begin position="370"/>
        <end position="392"/>
    </location>
</feature>
<feature type="transmembrane region" description="Helical" evidence="1">
    <location>
        <begin position="151"/>
        <end position="169"/>
    </location>
</feature>
<dbReference type="InterPro" id="IPR025105">
    <property type="entry name" value="DUF4010"/>
</dbReference>
<accession>D9PYV2</accession>
<feature type="transmembrane region" description="Helical" evidence="1">
    <location>
        <begin position="303"/>
        <end position="323"/>
    </location>
</feature>
<protein>
    <submittedName>
        <fullName evidence="4">Uncharacterized protein</fullName>
    </submittedName>
</protein>
<feature type="transmembrane region" description="Helical" evidence="1">
    <location>
        <begin position="75"/>
        <end position="93"/>
    </location>
</feature>
<evidence type="ECO:0000259" key="2">
    <source>
        <dbReference type="Pfam" id="PF02308"/>
    </source>
</evidence>
<reference key="1">
    <citation type="submission" date="2009-08" db="EMBL/GenBank/DDBJ databases">
        <title>The genome sequence of Methanothermobacter marburgensis.</title>
        <authorList>
            <person name="Kaster A."/>
            <person name="Seedorf H."/>
            <person name="Goenrich M."/>
            <person name="Wiezer A."/>
            <person name="Liesegang H."/>
            <person name="Thauer R."/>
            <person name="Gottschalk G."/>
        </authorList>
    </citation>
    <scope>NUCLEOTIDE SEQUENCE</scope>
    <source>
        <strain>Marburg</strain>
    </source>
</reference>
<keyword evidence="1" id="KW-1133">Transmembrane helix</keyword>
<keyword evidence="1" id="KW-0472">Membrane</keyword>
<reference evidence="4 5" key="2">
    <citation type="journal article" date="2010" name="J. Bacteriol.">
        <title>Complete genome sequence of Methanothermobacter marburgensis, a methanoarchaeon model organism.</title>
        <authorList>
            <person name="Liesegang H."/>
            <person name="Kaster A.K."/>
            <person name="Wiezer A."/>
            <person name="Goenrich M."/>
            <person name="Wollherr A."/>
            <person name="Seedorf H."/>
            <person name="Gottschalk G."/>
            <person name="Thauer R.K."/>
        </authorList>
    </citation>
    <scope>NUCLEOTIDE SEQUENCE [LARGE SCALE GENOMIC DNA]</scope>
    <source>
        <strain evidence="5">ATCC BAA-927 / DSM 2133 / JCM 14651 / NBRC 100331 / OCM 82 / Marburg</strain>
    </source>
</reference>
<feature type="transmembrane region" description="Helical" evidence="1">
    <location>
        <begin position="99"/>
        <end position="119"/>
    </location>
</feature>
<sequence>MGRPLYSPFYGITFHRITVIIITLIVINYHGINNINLTVIYYNMDFPVIKFLIALAIGALVGIERERRTQGTEFAGIRTFILISLMGALSAYLSGIFPLMLPLAFLGLVAIVSASYIVSTRDDGDIGITGEIAAFITFMLGAMSFSGDYRLAAMLAIIVTALLALKRYIHIAVRRISEREMIDTIKFLVIAFVILPLLPDTSLGPWGVFNPYQVWLMVVFISAISYAGYIAMKIAGPDRGLSATGIIGGLVSSTAVVTAMAGRVRESDDLIRPAVFAAVVSSSMMFFRILLEVSVINPSLMGYVAPPMLAMGVTGMALGVLFMRSPSKIDHDIKIQNPFSVKPALIFGALFLAILFLSKAANVYLGRGGVLAAAVISGVADVDAITVSMSLLAAGGSLSSSTAAAAITLAGVSNTIIKGGIAFALGTKMFGKRVGTLFLVIVLTGLVAVGLMGI</sequence>
<dbReference type="InterPro" id="IPR049177">
    <property type="entry name" value="MgtC_SapB_SrpB_YhiD_N"/>
</dbReference>
<feature type="transmembrane region" description="Helical" evidence="1">
    <location>
        <begin position="434"/>
        <end position="453"/>
    </location>
</feature>
<feature type="transmembrane region" description="Helical" evidence="1">
    <location>
        <begin position="181"/>
        <end position="199"/>
    </location>
</feature>
<dbReference type="PANTHER" id="PTHR39084">
    <property type="entry name" value="MEMBRANE PROTEIN-RELATED"/>
    <property type="match status" value="1"/>
</dbReference>
<feature type="transmembrane region" description="Helical" evidence="1">
    <location>
        <begin position="404"/>
        <end position="427"/>
    </location>
</feature>
<feature type="transmembrane region" description="Helical" evidence="1">
    <location>
        <begin position="339"/>
        <end position="358"/>
    </location>
</feature>
<keyword evidence="5" id="KW-1185">Reference proteome</keyword>